<dbReference type="Pfam" id="PF00318">
    <property type="entry name" value="Ribosomal_S2"/>
    <property type="match status" value="1"/>
</dbReference>
<evidence type="ECO:0000256" key="2">
    <source>
        <dbReference type="ARBA" id="ARBA00022980"/>
    </source>
</evidence>
<reference evidence="5" key="1">
    <citation type="journal article" date="2018" name="Sci. Rep.">
        <title>Dynamic evolution of inverted repeats in Euglenophyta plastid genomes.</title>
        <authorList>
            <person name="Karnkowska A."/>
            <person name="Bennett M.S."/>
            <person name="Triemer R.E."/>
        </authorList>
    </citation>
    <scope>NUCLEOTIDE SEQUENCE</scope>
</reference>
<evidence type="ECO:0000313" key="5">
    <source>
        <dbReference type="EMBL" id="AYQ93302.1"/>
    </source>
</evidence>
<sequence>MISLEEMLNCSVHLGHQVRKWNPKMSSFIYGERNGLHIIDVLQTLICLKKSTDFLYKSAKNNKSFLFVGTKRQFSSLVESCAISCNSYYVTKRWLGGTLTNWSTIKGCIDSLKILVKQELDGSFDLLTKKECLILKKRRLKLEKYFSGIKEMTKIPDIVIIIGQPREMNAVKECLKLNIKTVTIVDTNCDPTLTDFFIPANDDSVSSVGLILSELSKSIIKGKNNS</sequence>
<dbReference type="NCBIfam" id="TIGR01011">
    <property type="entry name" value="rpsB_bact"/>
    <property type="match status" value="1"/>
</dbReference>
<dbReference type="AlphaFoldDB" id="A0A3G3LKR3"/>
<dbReference type="EMBL" id="MH898667">
    <property type="protein sequence ID" value="AYQ93302.1"/>
    <property type="molecule type" value="Genomic_DNA"/>
</dbReference>
<keyword evidence="5" id="KW-0150">Chloroplast</keyword>
<dbReference type="HAMAP" id="MF_00291_B">
    <property type="entry name" value="Ribosomal_uS2_B"/>
    <property type="match status" value="1"/>
</dbReference>
<organism evidence="5">
    <name type="scientific">Phacus inflexus</name>
    <dbReference type="NCBI Taxonomy" id="461210"/>
    <lineage>
        <taxon>Eukaryota</taxon>
        <taxon>Discoba</taxon>
        <taxon>Euglenozoa</taxon>
        <taxon>Euglenida</taxon>
        <taxon>Spirocuta</taxon>
        <taxon>Euglenophyceae</taxon>
        <taxon>Euglenales</taxon>
        <taxon>Phacaceae</taxon>
        <taxon>Phacus</taxon>
    </lineage>
</organism>
<dbReference type="SUPFAM" id="SSF52313">
    <property type="entry name" value="Ribosomal protein S2"/>
    <property type="match status" value="1"/>
</dbReference>
<keyword evidence="2 4" id="KW-0689">Ribosomal protein</keyword>
<protein>
    <recommendedName>
        <fullName evidence="4">Small ribosomal subunit protein uS2c</fullName>
    </recommendedName>
</protein>
<dbReference type="InterPro" id="IPR005706">
    <property type="entry name" value="Ribosomal_uS2_bac/mit/plastid"/>
</dbReference>
<gene>
    <name evidence="4" type="primary">rps2</name>
</gene>
<dbReference type="Gene3D" id="1.10.287.610">
    <property type="entry name" value="Helix hairpin bin"/>
    <property type="match status" value="1"/>
</dbReference>
<dbReference type="PANTHER" id="PTHR12534:SF0">
    <property type="entry name" value="SMALL RIBOSOMAL SUBUNIT PROTEIN US2M"/>
    <property type="match status" value="1"/>
</dbReference>
<dbReference type="PRINTS" id="PR00395">
    <property type="entry name" value="RIBOSOMALS2"/>
</dbReference>
<name>A0A3G3LKR3_9EUGL</name>
<comment type="subcellular location">
    <subcellularLocation>
        <location evidence="4">Plastid</location>
        <location evidence="4">Chloroplast</location>
    </subcellularLocation>
</comment>
<dbReference type="InterPro" id="IPR023591">
    <property type="entry name" value="Ribosomal_uS2_flav_dom_sf"/>
</dbReference>
<dbReference type="GO" id="GO:0005763">
    <property type="term" value="C:mitochondrial small ribosomal subunit"/>
    <property type="evidence" value="ECO:0007669"/>
    <property type="project" value="TreeGrafter"/>
</dbReference>
<dbReference type="GO" id="GO:0006412">
    <property type="term" value="P:translation"/>
    <property type="evidence" value="ECO:0007669"/>
    <property type="project" value="UniProtKB-UniRule"/>
</dbReference>
<proteinExistence type="inferred from homology"/>
<dbReference type="PROSITE" id="PS00962">
    <property type="entry name" value="RIBOSOMAL_S2_1"/>
    <property type="match status" value="1"/>
</dbReference>
<keyword evidence="3 4" id="KW-0687">Ribonucleoprotein</keyword>
<evidence type="ECO:0000256" key="1">
    <source>
        <dbReference type="ARBA" id="ARBA00006242"/>
    </source>
</evidence>
<geneLocation type="chloroplast" evidence="5"/>
<dbReference type="InterPro" id="IPR001865">
    <property type="entry name" value="Ribosomal_uS2"/>
</dbReference>
<dbReference type="InterPro" id="IPR018130">
    <property type="entry name" value="Ribosomal_uS2_CS"/>
</dbReference>
<dbReference type="GO" id="GO:0003735">
    <property type="term" value="F:structural constituent of ribosome"/>
    <property type="evidence" value="ECO:0007669"/>
    <property type="project" value="InterPro"/>
</dbReference>
<keyword evidence="5" id="KW-0934">Plastid</keyword>
<accession>A0A3G3LKR3</accession>
<dbReference type="Gene3D" id="3.40.50.10490">
    <property type="entry name" value="Glucose-6-phosphate isomerase like protein, domain 1"/>
    <property type="match status" value="1"/>
</dbReference>
<dbReference type="PANTHER" id="PTHR12534">
    <property type="entry name" value="30S RIBOSOMAL PROTEIN S2 PROKARYOTIC AND ORGANELLAR"/>
    <property type="match status" value="1"/>
</dbReference>
<dbReference type="CDD" id="cd01425">
    <property type="entry name" value="RPS2"/>
    <property type="match status" value="1"/>
</dbReference>
<evidence type="ECO:0000256" key="4">
    <source>
        <dbReference type="HAMAP-Rule" id="MF_00291"/>
    </source>
</evidence>
<evidence type="ECO:0000256" key="3">
    <source>
        <dbReference type="ARBA" id="ARBA00023274"/>
    </source>
</evidence>
<comment type="similarity">
    <text evidence="1 4">Belongs to the universal ribosomal protein uS2 family.</text>
</comment>
<dbReference type="GO" id="GO:0009507">
    <property type="term" value="C:chloroplast"/>
    <property type="evidence" value="ECO:0007669"/>
    <property type="project" value="UniProtKB-SubCell"/>
</dbReference>